<protein>
    <submittedName>
        <fullName evidence="16">Putative ferric-chelate reductase 1</fullName>
    </submittedName>
</protein>
<dbReference type="AlphaFoldDB" id="A0A4W3GZL5"/>
<dbReference type="Gene3D" id="1.20.120.1770">
    <property type="match status" value="1"/>
</dbReference>
<dbReference type="Pfam" id="PF03351">
    <property type="entry name" value="DOMON"/>
    <property type="match status" value="1"/>
</dbReference>
<evidence type="ECO:0000256" key="12">
    <source>
        <dbReference type="SAM" id="SignalP"/>
    </source>
</evidence>
<dbReference type="PROSITE" id="PS50939">
    <property type="entry name" value="CYTOCHROME_B561"/>
    <property type="match status" value="1"/>
</dbReference>
<evidence type="ECO:0000256" key="8">
    <source>
        <dbReference type="ARBA" id="ARBA00023004"/>
    </source>
</evidence>
<feature type="transmembrane region" description="Helical" evidence="11">
    <location>
        <begin position="402"/>
        <end position="422"/>
    </location>
</feature>
<evidence type="ECO:0000256" key="4">
    <source>
        <dbReference type="ARBA" id="ARBA00022448"/>
    </source>
</evidence>
<evidence type="ECO:0000259" key="13">
    <source>
        <dbReference type="PROSITE" id="PS50836"/>
    </source>
</evidence>
<keyword evidence="10" id="KW-0325">Glycoprotein</keyword>
<keyword evidence="8" id="KW-0408">Iron</keyword>
<dbReference type="FunFam" id="2.60.40.4060:FF:000003">
    <property type="entry name" value="Ferric chelate reductase 1"/>
    <property type="match status" value="1"/>
</dbReference>
<dbReference type="InterPro" id="IPR051237">
    <property type="entry name" value="Ferric-chelate_Red/DefProt"/>
</dbReference>
<evidence type="ECO:0000256" key="3">
    <source>
        <dbReference type="ARBA" id="ARBA00009195"/>
    </source>
</evidence>
<reference evidence="17" key="3">
    <citation type="journal article" date="2014" name="Nature">
        <title>Elephant shark genome provides unique insights into gnathostome evolution.</title>
        <authorList>
            <consortium name="International Elephant Shark Genome Sequencing Consortium"/>
            <person name="Venkatesh B."/>
            <person name="Lee A.P."/>
            <person name="Ravi V."/>
            <person name="Maurya A.K."/>
            <person name="Lian M.M."/>
            <person name="Swann J.B."/>
            <person name="Ohta Y."/>
            <person name="Flajnik M.F."/>
            <person name="Sutoh Y."/>
            <person name="Kasahara M."/>
            <person name="Hoon S."/>
            <person name="Gangu V."/>
            <person name="Roy S.W."/>
            <person name="Irimia M."/>
            <person name="Korzh V."/>
            <person name="Kondrychyn I."/>
            <person name="Lim Z.W."/>
            <person name="Tay B.H."/>
            <person name="Tohari S."/>
            <person name="Kong K.W."/>
            <person name="Ho S."/>
            <person name="Lorente-Galdos B."/>
            <person name="Quilez J."/>
            <person name="Marques-Bonet T."/>
            <person name="Raney B.J."/>
            <person name="Ingham P.W."/>
            <person name="Tay A."/>
            <person name="Hillier L.W."/>
            <person name="Minx P."/>
            <person name="Boehm T."/>
            <person name="Wilson R.K."/>
            <person name="Brenner S."/>
            <person name="Warren W.C."/>
        </authorList>
    </citation>
    <scope>NUCLEOTIDE SEQUENCE [LARGE SCALE GENOMIC DNA]</scope>
</reference>
<organism evidence="16 17">
    <name type="scientific">Callorhinchus milii</name>
    <name type="common">Ghost shark</name>
    <dbReference type="NCBI Taxonomy" id="7868"/>
    <lineage>
        <taxon>Eukaryota</taxon>
        <taxon>Metazoa</taxon>
        <taxon>Chordata</taxon>
        <taxon>Craniata</taxon>
        <taxon>Vertebrata</taxon>
        <taxon>Chondrichthyes</taxon>
        <taxon>Holocephali</taxon>
        <taxon>Chimaeriformes</taxon>
        <taxon>Callorhinchidae</taxon>
        <taxon>Callorhinchus</taxon>
    </lineage>
</organism>
<keyword evidence="9 11" id="KW-0472">Membrane</keyword>
<dbReference type="InterPro" id="IPR006593">
    <property type="entry name" value="Cyt_b561/ferric_Rdtase_TM"/>
</dbReference>
<comment type="cofactor">
    <cofactor evidence="1">
        <name>heme b</name>
        <dbReference type="ChEBI" id="CHEBI:60344"/>
    </cofactor>
</comment>
<dbReference type="GeneTree" id="ENSGT00940000164178"/>
<name>A0A4W3GZL5_CALMI</name>
<evidence type="ECO:0000259" key="14">
    <source>
        <dbReference type="PROSITE" id="PS50939"/>
    </source>
</evidence>
<evidence type="ECO:0000256" key="9">
    <source>
        <dbReference type="ARBA" id="ARBA00023136"/>
    </source>
</evidence>
<keyword evidence="5 11" id="KW-0812">Transmembrane</keyword>
<comment type="subcellular location">
    <subcellularLocation>
        <location evidence="2">Membrane</location>
        <topology evidence="2">Multi-pass membrane protein</topology>
    </subcellularLocation>
</comment>
<keyword evidence="6" id="KW-0249">Electron transport</keyword>
<feature type="transmembrane region" description="Helical" evidence="11">
    <location>
        <begin position="434"/>
        <end position="452"/>
    </location>
</feature>
<dbReference type="SMART" id="SM00664">
    <property type="entry name" value="DoH"/>
    <property type="match status" value="1"/>
</dbReference>
<feature type="domain" description="Cytochrome b561" evidence="14">
    <location>
        <begin position="321"/>
        <end position="524"/>
    </location>
</feature>
<dbReference type="CDD" id="cd08544">
    <property type="entry name" value="Reeler"/>
    <property type="match status" value="1"/>
</dbReference>
<feature type="transmembrane region" description="Helical" evidence="11">
    <location>
        <begin position="361"/>
        <end position="381"/>
    </location>
</feature>
<dbReference type="Gene3D" id="2.60.40.4060">
    <property type="entry name" value="Reeler domain"/>
    <property type="match status" value="1"/>
</dbReference>
<evidence type="ECO:0000256" key="1">
    <source>
        <dbReference type="ARBA" id="ARBA00001970"/>
    </source>
</evidence>
<dbReference type="InterPro" id="IPR002861">
    <property type="entry name" value="Reeler_dom"/>
</dbReference>
<evidence type="ECO:0000259" key="15">
    <source>
        <dbReference type="PROSITE" id="PS51019"/>
    </source>
</evidence>
<dbReference type="InParanoid" id="A0A4W3GZL5"/>
<evidence type="ECO:0000256" key="10">
    <source>
        <dbReference type="ARBA" id="ARBA00023180"/>
    </source>
</evidence>
<keyword evidence="4" id="KW-0813">Transport</keyword>
<evidence type="ECO:0000256" key="11">
    <source>
        <dbReference type="SAM" id="Phobius"/>
    </source>
</evidence>
<evidence type="ECO:0000256" key="5">
    <source>
        <dbReference type="ARBA" id="ARBA00022692"/>
    </source>
</evidence>
<dbReference type="PANTHER" id="PTHR45828:SF43">
    <property type="entry name" value="REELIN DOMAIN-CONTAINING PROTEIN"/>
    <property type="match status" value="1"/>
</dbReference>
<dbReference type="PROSITE" id="PS51019">
    <property type="entry name" value="REELIN"/>
    <property type="match status" value="1"/>
</dbReference>
<dbReference type="Proteomes" id="UP000314986">
    <property type="component" value="Unassembled WGS sequence"/>
</dbReference>
<evidence type="ECO:0000313" key="17">
    <source>
        <dbReference type="Proteomes" id="UP000314986"/>
    </source>
</evidence>
<dbReference type="InterPro" id="IPR042307">
    <property type="entry name" value="Reeler_sf"/>
</dbReference>
<proteinExistence type="inferred from homology"/>
<dbReference type="InterPro" id="IPR005018">
    <property type="entry name" value="DOMON_domain"/>
</dbReference>
<dbReference type="SMART" id="SM00665">
    <property type="entry name" value="B561"/>
    <property type="match status" value="1"/>
</dbReference>
<reference evidence="17" key="2">
    <citation type="journal article" date="2007" name="PLoS Biol.">
        <title>Survey sequencing and comparative analysis of the elephant shark (Callorhinchus milii) genome.</title>
        <authorList>
            <person name="Venkatesh B."/>
            <person name="Kirkness E.F."/>
            <person name="Loh Y.H."/>
            <person name="Halpern A.L."/>
            <person name="Lee A.P."/>
            <person name="Johnson J."/>
            <person name="Dandona N."/>
            <person name="Viswanathan L.D."/>
            <person name="Tay A."/>
            <person name="Venter J.C."/>
            <person name="Strausberg R.L."/>
            <person name="Brenner S."/>
        </authorList>
    </citation>
    <scope>NUCLEOTIDE SEQUENCE [LARGE SCALE GENOMIC DNA]</scope>
</reference>
<evidence type="ECO:0000313" key="16">
    <source>
        <dbReference type="Ensembl" id="ENSCMIP00000008986.1"/>
    </source>
</evidence>
<evidence type="ECO:0000256" key="6">
    <source>
        <dbReference type="ARBA" id="ARBA00022982"/>
    </source>
</evidence>
<sequence>MSLSIGLLLLTANTVLKVHGYSNGRVQSSCDSMIPEHGFAPQASTAPYTVSASNTSYNAGDEITVTVAGNLGNNFKGFLLEARATPEGDQPLGTFRIIDPNTQALDCSGTKTAVSHTTSDRKQQVKAVWIAPQQNVGAIEFRVTVLHDMQSFWINVQTTINSSIPVTPSDGSTAPTTTAQADSVHISADQCGTTKFCFINPPECNPELPNCYFMSVAKGNNRDYKFEISGSSNGYISIGLSDDKFMGNDDVYICVLGSSGKVNLVHAYTTGRTTPISRSLEAIINITTVYENGIIKCAFTSRNITTDRTYYILYAHGPASNGYIQKHQSDPYISQVKVDISAPTLALGGTRSKVVIKVHGALMLIAWMCIGSMGMIIARYFKRAWKGKRFQKKDLWFQIHRSLMMLTVGVTIIAFVLSFVHVQGLSSNASPHPFIGSVVMGLTLLQPTIAVMRPPPSERRRFIFNWVHRITALLTKVLAVATIFLGIQLITQSNGLIGHIMGGCVAWEAIFYIIMEIIQCCTRNELQETEDQKVTFF</sequence>
<dbReference type="PANTHER" id="PTHR45828">
    <property type="entry name" value="CYTOCHROME B561/FERRIC REDUCTASE TRANSMEMBRANE"/>
    <property type="match status" value="1"/>
</dbReference>
<comment type="similarity">
    <text evidence="3">Belongs to the FRRS1 family.</text>
</comment>
<dbReference type="PROSITE" id="PS50836">
    <property type="entry name" value="DOMON"/>
    <property type="match status" value="1"/>
</dbReference>
<dbReference type="Pfam" id="PF02014">
    <property type="entry name" value="Reeler"/>
    <property type="match status" value="1"/>
</dbReference>
<feature type="transmembrane region" description="Helical" evidence="11">
    <location>
        <begin position="473"/>
        <end position="490"/>
    </location>
</feature>
<keyword evidence="12" id="KW-0732">Signal</keyword>
<dbReference type="Ensembl" id="ENSCMIT00000009235.1">
    <property type="protein sequence ID" value="ENSCMIP00000008986.1"/>
    <property type="gene ID" value="ENSCMIG00000004794.1"/>
</dbReference>
<dbReference type="STRING" id="7868.ENSCMIP00000008986"/>
<accession>A0A4W3GZL5</accession>
<feature type="signal peptide" evidence="12">
    <location>
        <begin position="1"/>
        <end position="20"/>
    </location>
</feature>
<dbReference type="OMA" id="FPMADMT"/>
<feature type="domain" description="Reelin" evidence="15">
    <location>
        <begin position="11"/>
        <end position="179"/>
    </location>
</feature>
<dbReference type="CDD" id="cd09628">
    <property type="entry name" value="DOMON_SDR_2_like"/>
    <property type="match status" value="1"/>
</dbReference>
<keyword evidence="7 11" id="KW-1133">Transmembrane helix</keyword>
<feature type="domain" description="DOMON" evidence="13">
    <location>
        <begin position="209"/>
        <end position="317"/>
    </location>
</feature>
<dbReference type="Pfam" id="PF03188">
    <property type="entry name" value="Cytochrom_B561"/>
    <property type="match status" value="1"/>
</dbReference>
<reference evidence="17" key="1">
    <citation type="journal article" date="2006" name="Science">
        <title>Ancient noncoding elements conserved in the human genome.</title>
        <authorList>
            <person name="Venkatesh B."/>
            <person name="Kirkness E.F."/>
            <person name="Loh Y.H."/>
            <person name="Halpern A.L."/>
            <person name="Lee A.P."/>
            <person name="Johnson J."/>
            <person name="Dandona N."/>
            <person name="Viswanathan L.D."/>
            <person name="Tay A."/>
            <person name="Venter J.C."/>
            <person name="Strausberg R.L."/>
            <person name="Brenner S."/>
        </authorList>
    </citation>
    <scope>NUCLEOTIDE SEQUENCE [LARGE SCALE GENOMIC DNA]</scope>
</reference>
<dbReference type="GO" id="GO:0016020">
    <property type="term" value="C:membrane"/>
    <property type="evidence" value="ECO:0007669"/>
    <property type="project" value="UniProtKB-SubCell"/>
</dbReference>
<feature type="transmembrane region" description="Helical" evidence="11">
    <location>
        <begin position="496"/>
        <end position="515"/>
    </location>
</feature>
<reference evidence="16" key="5">
    <citation type="submission" date="2025-09" db="UniProtKB">
        <authorList>
            <consortium name="Ensembl"/>
        </authorList>
    </citation>
    <scope>IDENTIFICATION</scope>
</reference>
<keyword evidence="17" id="KW-1185">Reference proteome</keyword>
<evidence type="ECO:0000256" key="2">
    <source>
        <dbReference type="ARBA" id="ARBA00004141"/>
    </source>
</evidence>
<gene>
    <name evidence="16" type="primary">LOC103174790</name>
</gene>
<dbReference type="CDD" id="cd08760">
    <property type="entry name" value="Cyt_b561_FRRS1_like"/>
    <property type="match status" value="1"/>
</dbReference>
<reference evidence="16" key="4">
    <citation type="submission" date="2025-08" db="UniProtKB">
        <authorList>
            <consortium name="Ensembl"/>
        </authorList>
    </citation>
    <scope>IDENTIFICATION</scope>
</reference>
<evidence type="ECO:0000256" key="7">
    <source>
        <dbReference type="ARBA" id="ARBA00022989"/>
    </source>
</evidence>
<feature type="chain" id="PRO_5021378242" evidence="12">
    <location>
        <begin position="21"/>
        <end position="537"/>
    </location>
</feature>